<evidence type="ECO:0000256" key="2">
    <source>
        <dbReference type="ARBA" id="ARBA00004117"/>
    </source>
</evidence>
<evidence type="ECO:0000256" key="12">
    <source>
        <dbReference type="PIRNR" id="PIRNR004862"/>
    </source>
</evidence>
<dbReference type="PRINTS" id="PR01009">
    <property type="entry name" value="FLGMRINGFLIF"/>
</dbReference>
<comment type="subcellular location">
    <subcellularLocation>
        <location evidence="2 12">Bacterial flagellum basal body</location>
    </subcellularLocation>
    <subcellularLocation>
        <location evidence="3">Cell membrane</location>
        <topology evidence="3">Multi-pass membrane protein</topology>
    </subcellularLocation>
</comment>
<dbReference type="InterPro" id="IPR006182">
    <property type="entry name" value="FliF_N_dom"/>
</dbReference>
<evidence type="ECO:0000256" key="3">
    <source>
        <dbReference type="ARBA" id="ARBA00004651"/>
    </source>
</evidence>
<feature type="compositionally biased region" description="Low complexity" evidence="13">
    <location>
        <begin position="322"/>
        <end position="339"/>
    </location>
</feature>
<comment type="caution">
    <text evidence="17">The sequence shown here is derived from an EMBL/GenBank/DDBJ whole genome shotgun (WGS) entry which is preliminary data.</text>
</comment>
<keyword evidence="10 12" id="KW-0975">Bacterial flagellum</keyword>
<dbReference type="PIRSF" id="PIRSF004862">
    <property type="entry name" value="FliF"/>
    <property type="match status" value="1"/>
</dbReference>
<keyword evidence="8 14" id="KW-1133">Transmembrane helix</keyword>
<evidence type="ECO:0000256" key="13">
    <source>
        <dbReference type="SAM" id="MobiDB-lite"/>
    </source>
</evidence>
<feature type="transmembrane region" description="Helical" evidence="14">
    <location>
        <begin position="34"/>
        <end position="56"/>
    </location>
</feature>
<feature type="domain" description="Flagellar M-ring C-terminal" evidence="16">
    <location>
        <begin position="264"/>
        <end position="411"/>
    </location>
</feature>
<dbReference type="PANTHER" id="PTHR30046:SF0">
    <property type="entry name" value="FLAGELLAR M-RING PROTEIN"/>
    <property type="match status" value="1"/>
</dbReference>
<evidence type="ECO:0000256" key="1">
    <source>
        <dbReference type="ARBA" id="ARBA00003820"/>
    </source>
</evidence>
<dbReference type="GO" id="GO:0009431">
    <property type="term" value="C:bacterial-type flagellum basal body, MS ring"/>
    <property type="evidence" value="ECO:0007669"/>
    <property type="project" value="InterPro"/>
</dbReference>
<feature type="region of interest" description="Disordered" evidence="13">
    <location>
        <begin position="316"/>
        <end position="350"/>
    </location>
</feature>
<dbReference type="NCBIfam" id="TIGR00206">
    <property type="entry name" value="fliF"/>
    <property type="match status" value="1"/>
</dbReference>
<evidence type="ECO:0000256" key="7">
    <source>
        <dbReference type="ARBA" id="ARBA00022692"/>
    </source>
</evidence>
<evidence type="ECO:0000313" key="18">
    <source>
        <dbReference type="Proteomes" id="UP000305675"/>
    </source>
</evidence>
<dbReference type="InterPro" id="IPR045851">
    <property type="entry name" value="AMP-bd_C_sf"/>
</dbReference>
<dbReference type="InterPro" id="IPR013556">
    <property type="entry name" value="Flag_M-ring_C"/>
</dbReference>
<evidence type="ECO:0000256" key="10">
    <source>
        <dbReference type="ARBA" id="ARBA00023143"/>
    </source>
</evidence>
<dbReference type="GO" id="GO:0005886">
    <property type="term" value="C:plasma membrane"/>
    <property type="evidence" value="ECO:0007669"/>
    <property type="project" value="UniProtKB-SubCell"/>
</dbReference>
<keyword evidence="17" id="KW-0282">Flagellum</keyword>
<evidence type="ECO:0000256" key="6">
    <source>
        <dbReference type="ARBA" id="ARBA00022475"/>
    </source>
</evidence>
<dbReference type="GO" id="GO:0071973">
    <property type="term" value="P:bacterial-type flagellum-dependent cell motility"/>
    <property type="evidence" value="ECO:0007669"/>
    <property type="project" value="InterPro"/>
</dbReference>
<keyword evidence="9 14" id="KW-0472">Membrane</keyword>
<dbReference type="InterPro" id="IPR043427">
    <property type="entry name" value="YscJ/FliF"/>
</dbReference>
<dbReference type="Proteomes" id="UP000305675">
    <property type="component" value="Unassembled WGS sequence"/>
</dbReference>
<sequence>MSTTVVNQPNSQAAPMSLKGVMAKVGQGGGDKQVIVLSVLAVVAALLIVAVLWSAGENMQPLYGNQEGFDSAQIIEVLEGEQISYQIAANTGQVLVAASEVSRARLLLAAKGVKAQLPMGIENLQSDITTSQFMEQARYRHGMEGELARTIMALDAVRMARVHLAIPKRTLFIRKQDAQVSASVMVDLKPGHNLSRSQVAAVVNLVSGSVPGLEAERVQLVTQTGELLSGSTNDEFGMAGLNDQQIEFTANLEQQLKSRAESMLSPVVGDGQYRVQLSAKVNFDRVEETQEQVDPSVVMTQERSSTQTIEGNMALGIPGALSNQPPQQNQPTNQSNNSTEELSRSFDTGRSVRHTQYQQAQLEQLSVSLLINQDAGDWQQPQLDQMVQMVKDAIGFDGQRGDQISISVFTFAQATVPVIEATPWWQMPEYHQYLRYGLGALVAICLILFVLRPLVTHLVTVERKTAAENSTPGAAPVALPEPEIEPEQEPEQPALASAIVALGLPEPGSPLTVQLEHLGMLANEEPARVAEVISQWIGADKRD</sequence>
<protein>
    <recommendedName>
        <fullName evidence="5 12">Flagellar M-ring protein</fullName>
    </recommendedName>
</protein>
<dbReference type="InterPro" id="IPR000067">
    <property type="entry name" value="FlgMring_FliF"/>
</dbReference>
<evidence type="ECO:0000256" key="8">
    <source>
        <dbReference type="ARBA" id="ARBA00022989"/>
    </source>
</evidence>
<reference evidence="17 18" key="1">
    <citation type="submission" date="2019-04" db="EMBL/GenBank/DDBJ databases">
        <authorList>
            <person name="Hwang J.C."/>
        </authorList>
    </citation>
    <scope>NUCLEOTIDE SEQUENCE [LARGE SCALE GENOMIC DNA]</scope>
    <source>
        <strain evidence="17 18">IMCC35002</strain>
    </source>
</reference>
<dbReference type="Pfam" id="PF01514">
    <property type="entry name" value="YscJ_FliF"/>
    <property type="match status" value="1"/>
</dbReference>
<evidence type="ECO:0000313" key="17">
    <source>
        <dbReference type="EMBL" id="TKB54571.1"/>
    </source>
</evidence>
<evidence type="ECO:0000256" key="4">
    <source>
        <dbReference type="ARBA" id="ARBA00007971"/>
    </source>
</evidence>
<dbReference type="EMBL" id="SWCJ01000008">
    <property type="protein sequence ID" value="TKB54571.1"/>
    <property type="molecule type" value="Genomic_DNA"/>
</dbReference>
<dbReference type="OrthoDB" id="8554211at2"/>
<comment type="similarity">
    <text evidence="4 12">Belongs to the FliF family.</text>
</comment>
<feature type="domain" description="Flagellar M-ring N-terminal" evidence="15">
    <location>
        <begin position="57"/>
        <end position="229"/>
    </location>
</feature>
<evidence type="ECO:0000256" key="14">
    <source>
        <dbReference type="SAM" id="Phobius"/>
    </source>
</evidence>
<dbReference type="Pfam" id="PF08345">
    <property type="entry name" value="YscJ_FliF_C"/>
    <property type="match status" value="1"/>
</dbReference>
<dbReference type="GO" id="GO:0003774">
    <property type="term" value="F:cytoskeletal motor activity"/>
    <property type="evidence" value="ECO:0007669"/>
    <property type="project" value="InterPro"/>
</dbReference>
<keyword evidence="18" id="KW-1185">Reference proteome</keyword>
<evidence type="ECO:0000256" key="11">
    <source>
        <dbReference type="ARBA" id="ARBA00025936"/>
    </source>
</evidence>
<feature type="region of interest" description="Disordered" evidence="13">
    <location>
        <begin position="466"/>
        <end position="492"/>
    </location>
</feature>
<evidence type="ECO:0000256" key="5">
    <source>
        <dbReference type="ARBA" id="ARBA00017949"/>
    </source>
</evidence>
<proteinExistence type="inferred from homology"/>
<evidence type="ECO:0000256" key="9">
    <source>
        <dbReference type="ARBA" id="ARBA00023136"/>
    </source>
</evidence>
<organism evidence="17 18">
    <name type="scientific">Ferrimonas aestuarii</name>
    <dbReference type="NCBI Taxonomy" id="2569539"/>
    <lineage>
        <taxon>Bacteria</taxon>
        <taxon>Pseudomonadati</taxon>
        <taxon>Pseudomonadota</taxon>
        <taxon>Gammaproteobacteria</taxon>
        <taxon>Alteromonadales</taxon>
        <taxon>Ferrimonadaceae</taxon>
        <taxon>Ferrimonas</taxon>
    </lineage>
</organism>
<evidence type="ECO:0000259" key="16">
    <source>
        <dbReference type="Pfam" id="PF08345"/>
    </source>
</evidence>
<keyword evidence="7 14" id="KW-0812">Transmembrane</keyword>
<gene>
    <name evidence="17" type="primary">fliF</name>
    <name evidence="17" type="ORF">FCL42_12220</name>
</gene>
<dbReference type="PANTHER" id="PTHR30046">
    <property type="entry name" value="FLAGELLAR M-RING PROTEIN"/>
    <property type="match status" value="1"/>
</dbReference>
<name>A0A4U1BM76_9GAMM</name>
<comment type="function">
    <text evidence="1 12">The M ring may be actively involved in energy transduction.</text>
</comment>
<dbReference type="AlphaFoldDB" id="A0A4U1BM76"/>
<keyword evidence="17" id="KW-0969">Cilium</keyword>
<comment type="subunit">
    <text evidence="11">The basal body constitutes a major portion of the flagellar organelle and consists of four rings (L,P,S, and M) mounted on a central rod. The M ring is integral to the inner membrane of the cell and may be connected to the flagellar rod via the S ring. The S (supramembrane ring) lies just distal to the M ring. The L and P rings lie in the outer membrane and the periplasmic space, respectively.</text>
</comment>
<evidence type="ECO:0000259" key="15">
    <source>
        <dbReference type="Pfam" id="PF01514"/>
    </source>
</evidence>
<dbReference type="Gene3D" id="3.30.300.30">
    <property type="match status" value="1"/>
</dbReference>
<dbReference type="RefSeq" id="WP_136863706.1">
    <property type="nucleotide sequence ID" value="NZ_SWCJ01000008.1"/>
</dbReference>
<keyword evidence="17" id="KW-0966">Cell projection</keyword>
<accession>A0A4U1BM76</accession>
<keyword evidence="6" id="KW-1003">Cell membrane</keyword>
<feature type="transmembrane region" description="Helical" evidence="14">
    <location>
        <begin position="433"/>
        <end position="455"/>
    </location>
</feature>